<comment type="caution">
    <text evidence="1">The sequence shown here is derived from an EMBL/GenBank/DDBJ whole genome shotgun (WGS) entry which is preliminary data.</text>
</comment>
<dbReference type="Proteomes" id="UP000285523">
    <property type="component" value="Unassembled WGS sequence"/>
</dbReference>
<sequence>MRLTLKIPTIRVALDELMKPVLGGISIKALVDQPSCHHLTPIGELAFLSVLQPFTDHKIERQARDIVS</sequence>
<name>A0A418VJN8_RHOPL</name>
<proteinExistence type="predicted"/>
<evidence type="ECO:0000313" key="2">
    <source>
        <dbReference type="Proteomes" id="UP000285523"/>
    </source>
</evidence>
<organism evidence="1 2">
    <name type="scientific">Rhodopseudomonas palustris</name>
    <dbReference type="NCBI Taxonomy" id="1076"/>
    <lineage>
        <taxon>Bacteria</taxon>
        <taxon>Pseudomonadati</taxon>
        <taxon>Pseudomonadota</taxon>
        <taxon>Alphaproteobacteria</taxon>
        <taxon>Hyphomicrobiales</taxon>
        <taxon>Nitrobacteraceae</taxon>
        <taxon>Rhodopseudomonas</taxon>
    </lineage>
</organism>
<reference evidence="1 2" key="1">
    <citation type="submission" date="2018-09" db="EMBL/GenBank/DDBJ databases">
        <title>Draft genome sequence of Rhodopseudomonas palustris 2.1.18.</title>
        <authorList>
            <person name="Robertson S.L."/>
            <person name="Meyer T.E."/>
            <person name="Kyndt J.A."/>
        </authorList>
    </citation>
    <scope>NUCLEOTIDE SEQUENCE [LARGE SCALE GENOMIC DNA]</scope>
    <source>
        <strain evidence="1 2">2.1.18</strain>
    </source>
</reference>
<dbReference type="EMBL" id="QYYD01000005">
    <property type="protein sequence ID" value="RJF76296.1"/>
    <property type="molecule type" value="Genomic_DNA"/>
</dbReference>
<gene>
    <name evidence="1" type="ORF">D4Q52_06675</name>
</gene>
<dbReference type="AlphaFoldDB" id="A0A418VJN8"/>
<evidence type="ECO:0000313" key="1">
    <source>
        <dbReference type="EMBL" id="RJF76296.1"/>
    </source>
</evidence>
<accession>A0A418VJN8</accession>
<protein>
    <submittedName>
        <fullName evidence="1">Uncharacterized protein</fullName>
    </submittedName>
</protein>